<protein>
    <submittedName>
        <fullName evidence="1">Uncharacterized protein</fullName>
    </submittedName>
</protein>
<evidence type="ECO:0000313" key="2">
    <source>
        <dbReference type="Proteomes" id="UP000286912"/>
    </source>
</evidence>
<name>A0A3S1E5A6_9GAMM</name>
<evidence type="ECO:0000313" key="1">
    <source>
        <dbReference type="EMBL" id="RUR43386.1"/>
    </source>
</evidence>
<gene>
    <name evidence="1" type="ORF">ELY37_16850</name>
</gene>
<comment type="caution">
    <text evidence="1">The sequence shown here is derived from an EMBL/GenBank/DDBJ whole genome shotgun (WGS) entry which is preliminary data.</text>
</comment>
<proteinExistence type="predicted"/>
<organism evidence="1 2">
    <name type="scientific">Vreelandella populi</name>
    <dbReference type="NCBI Taxonomy" id="2498858"/>
    <lineage>
        <taxon>Bacteria</taxon>
        <taxon>Pseudomonadati</taxon>
        <taxon>Pseudomonadota</taxon>
        <taxon>Gammaproteobacteria</taxon>
        <taxon>Oceanospirillales</taxon>
        <taxon>Halomonadaceae</taxon>
        <taxon>Vreelandella</taxon>
    </lineage>
</organism>
<reference evidence="1 2" key="1">
    <citation type="submission" date="2018-12" db="EMBL/GenBank/DDBJ databases">
        <title>three novel Halomonas strain isolated from plants.</title>
        <authorList>
            <person name="Sun C."/>
        </authorList>
    </citation>
    <scope>NUCLEOTIDE SEQUENCE [LARGE SCALE GENOMIC DNA]</scope>
    <source>
        <strain evidence="1 2">RC</strain>
    </source>
</reference>
<dbReference type="OrthoDB" id="5956411at2"/>
<dbReference type="AlphaFoldDB" id="A0A3S1E5A6"/>
<sequence length="178" mass="19428">MRRRSRSGKVKNNVDTFFYPDIVMIEGMEFGAQKNSAGKLLIPCGDMPDIDFGKIIEQKIGNKLIPLKITDYQFREGHSLGVGTNLPNMLELETVNTLAEQHKPKTSSSTVNIGSITSDNVQIGDHNVQLHNATIKEIVEHVSKSDDPEAKSKLKSLLENPTVSSLVGAGVTALLAML</sequence>
<accession>A0A3S1E5A6</accession>
<keyword evidence="2" id="KW-1185">Reference proteome</keyword>
<dbReference type="EMBL" id="RZHD01000010">
    <property type="protein sequence ID" value="RUR43386.1"/>
    <property type="molecule type" value="Genomic_DNA"/>
</dbReference>
<dbReference type="Proteomes" id="UP000286912">
    <property type="component" value="Unassembled WGS sequence"/>
</dbReference>